<protein>
    <submittedName>
        <fullName evidence="1">Acyl transferase/acyl hydrolase/lysophospholipase</fullName>
    </submittedName>
</protein>
<proteinExistence type="predicted"/>
<evidence type="ECO:0000313" key="1">
    <source>
        <dbReference type="EMBL" id="KAI9513202.1"/>
    </source>
</evidence>
<accession>A0ACC0UNX4</accession>
<name>A0ACC0UNX4_9AGAM</name>
<dbReference type="Proteomes" id="UP001207468">
    <property type="component" value="Unassembled WGS sequence"/>
</dbReference>
<evidence type="ECO:0000313" key="2">
    <source>
        <dbReference type="Proteomes" id="UP001207468"/>
    </source>
</evidence>
<sequence>MKAFEDALMADDRSILDYPTSSPSVPGSPVVPQQTTTARIRKVSAMSDFAPVNIQVKKRPRRGTNPHNMKAEWLFVLLRWPFLLLIGLFIASEFGCYVAIRQMVNAKEWLSAWRGRKGLLRKRLRASRTYQEWKDAAAVFDDFLDFDAWKQTDEDPFYDWRLIRKVKQSLRALRTNNDARGVLGILETCIRNNFAGVESPRLYSETYYGTKDLIESYINELESALKYIRETPLLSHEEKRRFFKNANTNLGLTALCLSGGATFAYYHFGVVKAFLDAKLLPRVITGTSAGALVAAMTCTHTDEELRGILVPELANRINACEEPLRVWATRFLKTGARFDAVDWARKSCWFTFGSMTFREAYNKTGRVLNISVVPSDRHSPTKVLNYITAPDTVIWSAMLATAAVPGILNPVVLMQKLKNGRLVPWNWGSKFKDGSLRVDIPLQSLHLLFNVSHPVVAQANPHVHLFFFAPRGSAGKPVAHRKNKGWRGNFLLSAAEQWLKLELTKNFKVIRDLDLLPELLGSDWSSVFLQRFDGAVTIWPRTRFMDWIHILTDPDPPEMARLLHVGQFVTWPKLHMIENRMRLERQIYLGRLATKRTPPSSSGHVAKEPLPP</sequence>
<reference evidence="1" key="1">
    <citation type="submission" date="2021-03" db="EMBL/GenBank/DDBJ databases">
        <title>Evolutionary priming and transition to the ectomycorrhizal habit in an iconic lineage of mushroom-forming fungi: is preadaptation a requirement?</title>
        <authorList>
            <consortium name="DOE Joint Genome Institute"/>
            <person name="Looney B.P."/>
            <person name="Miyauchi S."/>
            <person name="Morin E."/>
            <person name="Drula E."/>
            <person name="Courty P.E."/>
            <person name="Chicoki N."/>
            <person name="Fauchery L."/>
            <person name="Kohler A."/>
            <person name="Kuo A."/>
            <person name="LaButti K."/>
            <person name="Pangilinan J."/>
            <person name="Lipzen A."/>
            <person name="Riley R."/>
            <person name="Andreopoulos W."/>
            <person name="He G."/>
            <person name="Johnson J."/>
            <person name="Barry K.W."/>
            <person name="Grigoriev I.V."/>
            <person name="Nagy L."/>
            <person name="Hibbett D."/>
            <person name="Henrissat B."/>
            <person name="Matheny P.B."/>
            <person name="Labbe J."/>
            <person name="Martin A.F."/>
        </authorList>
    </citation>
    <scope>NUCLEOTIDE SEQUENCE</scope>
    <source>
        <strain evidence="1">BPL698</strain>
    </source>
</reference>
<organism evidence="1 2">
    <name type="scientific">Russula earlei</name>
    <dbReference type="NCBI Taxonomy" id="71964"/>
    <lineage>
        <taxon>Eukaryota</taxon>
        <taxon>Fungi</taxon>
        <taxon>Dikarya</taxon>
        <taxon>Basidiomycota</taxon>
        <taxon>Agaricomycotina</taxon>
        <taxon>Agaricomycetes</taxon>
        <taxon>Russulales</taxon>
        <taxon>Russulaceae</taxon>
        <taxon>Russula</taxon>
    </lineage>
</organism>
<dbReference type="EMBL" id="JAGFNK010000002">
    <property type="protein sequence ID" value="KAI9513202.1"/>
    <property type="molecule type" value="Genomic_DNA"/>
</dbReference>
<comment type="caution">
    <text evidence="1">The sequence shown here is derived from an EMBL/GenBank/DDBJ whole genome shotgun (WGS) entry which is preliminary data.</text>
</comment>
<keyword evidence="1" id="KW-0808">Transferase</keyword>
<keyword evidence="2" id="KW-1185">Reference proteome</keyword>
<keyword evidence="1" id="KW-0378">Hydrolase</keyword>
<gene>
    <name evidence="1" type="ORF">F5148DRAFT_951868</name>
</gene>
<feature type="non-terminal residue" evidence="1">
    <location>
        <position position="612"/>
    </location>
</feature>